<dbReference type="SUPFAM" id="SSF53383">
    <property type="entry name" value="PLP-dependent transferases"/>
    <property type="match status" value="1"/>
</dbReference>
<keyword evidence="5" id="KW-0663">Pyridoxal phosphate</keyword>
<dbReference type="InterPro" id="IPR004839">
    <property type="entry name" value="Aminotransferase_I/II_large"/>
</dbReference>
<dbReference type="UniPathway" id="UPA00528">
    <property type="reaction ID" value="UER00586"/>
</dbReference>
<sequence>MSKIPKVSPLTIDKLNANVVNAKYAVRGRLAIRAEQLKATLAEGSSTLPFSKVINANIGNPQQLDQKPITFYRQVLSIVEYPQLLEKPEASIIYKADAIARAKKIISNVGSVGAYSNAQGIQIIRDSVASFIEKRDGFPADPHSIFLTSGASSAVTMLLNAQATGNKAGFLIPIPQYPLYSATLTLMGASAVQYHLDEAKSWATNVDEISQIVNKAKLEGIDLKTIVVINPGNPTGTVLPEENIRGIIDIAAQHEIVIIADEVYQENVYLGEFISFKKVLRKMQQEFPGKYDTVELASLHSTSKGMIGECGHRGGYMELVGFNKEVVDTIYKLAAIQLCANVPGQVAVELMVNPPVKGDASYEEFTREYSHIFNTLKHRSSVLYKAFESMEGVSCQAPEGAMYLFPQITLPKKAIEEAQRLNEVPDEFYCLQLLEETGICVIPGSGFGQKDGTWHFRTTFLAPVDDYAAALTKFHQRFMDKYRD</sequence>
<dbReference type="Gene3D" id="3.40.640.10">
    <property type="entry name" value="Type I PLP-dependent aspartate aminotransferase-like (Major domain)"/>
    <property type="match status" value="1"/>
</dbReference>
<organism evidence="11 12">
    <name type="scientific">Magnusiomyces paraingens</name>
    <dbReference type="NCBI Taxonomy" id="2606893"/>
    <lineage>
        <taxon>Eukaryota</taxon>
        <taxon>Fungi</taxon>
        <taxon>Dikarya</taxon>
        <taxon>Ascomycota</taxon>
        <taxon>Saccharomycotina</taxon>
        <taxon>Dipodascomycetes</taxon>
        <taxon>Dipodascales</taxon>
        <taxon>Dipodascaceae</taxon>
        <taxon>Magnusiomyces</taxon>
    </lineage>
</organism>
<evidence type="ECO:0000256" key="2">
    <source>
        <dbReference type="ARBA" id="ARBA00011738"/>
    </source>
</evidence>
<dbReference type="FunFam" id="3.40.640.10:FF:000012">
    <property type="entry name" value="alanine aminotransferase 2"/>
    <property type="match status" value="1"/>
</dbReference>
<keyword evidence="12" id="KW-1185">Reference proteome</keyword>
<dbReference type="FunFam" id="1.10.287.1970:FF:000001">
    <property type="entry name" value="Alanine aminotransferase 2"/>
    <property type="match status" value="1"/>
</dbReference>
<dbReference type="InterPro" id="IPR015421">
    <property type="entry name" value="PyrdxlP-dep_Trfase_major"/>
</dbReference>
<evidence type="ECO:0000256" key="4">
    <source>
        <dbReference type="ARBA" id="ARBA00022679"/>
    </source>
</evidence>
<dbReference type="EMBL" id="CABVLU010000002">
    <property type="protein sequence ID" value="VVT50099.1"/>
    <property type="molecule type" value="Genomic_DNA"/>
</dbReference>
<proteinExistence type="inferred from homology"/>
<dbReference type="CDD" id="cd00609">
    <property type="entry name" value="AAT_like"/>
    <property type="match status" value="1"/>
</dbReference>
<dbReference type="InterPro" id="IPR015422">
    <property type="entry name" value="PyrdxlP-dep_Trfase_small"/>
</dbReference>
<dbReference type="GO" id="GO:0008483">
    <property type="term" value="F:transaminase activity"/>
    <property type="evidence" value="ECO:0007669"/>
    <property type="project" value="UniProtKB-KW"/>
</dbReference>
<dbReference type="GO" id="GO:0042853">
    <property type="term" value="P:L-alanine catabolic process"/>
    <property type="evidence" value="ECO:0007669"/>
    <property type="project" value="UniProtKB-UniPathway"/>
</dbReference>
<evidence type="ECO:0000313" key="12">
    <source>
        <dbReference type="Proteomes" id="UP000398389"/>
    </source>
</evidence>
<dbReference type="Pfam" id="PF00155">
    <property type="entry name" value="Aminotran_1_2"/>
    <property type="match status" value="1"/>
</dbReference>
<dbReference type="OrthoDB" id="1732682at2759"/>
<dbReference type="AlphaFoldDB" id="A0A5E8BF08"/>
<evidence type="ECO:0000256" key="9">
    <source>
        <dbReference type="ARBA" id="ARBA00080525"/>
    </source>
</evidence>
<evidence type="ECO:0000256" key="5">
    <source>
        <dbReference type="ARBA" id="ARBA00022898"/>
    </source>
</evidence>
<protein>
    <recommendedName>
        <fullName evidence="7">Glutamate pyruvate transaminase</fullName>
    </recommendedName>
    <alternativeName>
        <fullName evidence="8">Glutamic--alanine transaminase</fullName>
    </alternativeName>
    <alternativeName>
        <fullName evidence="9">Glutamic--pyruvic transaminase</fullName>
    </alternativeName>
</protein>
<keyword evidence="4" id="KW-0808">Transferase</keyword>
<accession>A0A5E8BF08</accession>
<reference evidence="11 12" key="1">
    <citation type="submission" date="2019-09" db="EMBL/GenBank/DDBJ databases">
        <authorList>
            <person name="Brejova B."/>
        </authorList>
    </citation>
    <scope>NUCLEOTIDE SEQUENCE [LARGE SCALE GENOMIC DNA]</scope>
</reference>
<evidence type="ECO:0000256" key="1">
    <source>
        <dbReference type="ARBA" id="ARBA00001933"/>
    </source>
</evidence>
<comment type="subunit">
    <text evidence="2">Homodimer.</text>
</comment>
<dbReference type="PANTHER" id="PTHR11751">
    <property type="entry name" value="ALANINE AMINOTRANSFERASE"/>
    <property type="match status" value="1"/>
</dbReference>
<evidence type="ECO:0000256" key="8">
    <source>
        <dbReference type="ARBA" id="ARBA00078532"/>
    </source>
</evidence>
<keyword evidence="3" id="KW-0032">Aminotransferase</keyword>
<dbReference type="InterPro" id="IPR045088">
    <property type="entry name" value="ALAT1/2-like"/>
</dbReference>
<comment type="similarity">
    <text evidence="6">Belongs to the class-I pyridoxal-phosphate-dependent aminotransferase family. Alanine aminotransferase subfamily.</text>
</comment>
<dbReference type="Gene3D" id="1.10.287.1970">
    <property type="match status" value="1"/>
</dbReference>
<dbReference type="Gene3D" id="3.90.1150.10">
    <property type="entry name" value="Aspartate Aminotransferase, domain 1"/>
    <property type="match status" value="1"/>
</dbReference>
<dbReference type="PANTHER" id="PTHR11751:SF29">
    <property type="entry name" value="ALANINE TRANSAMINASE"/>
    <property type="match status" value="1"/>
</dbReference>
<dbReference type="InterPro" id="IPR015424">
    <property type="entry name" value="PyrdxlP-dep_Trfase"/>
</dbReference>
<evidence type="ECO:0000256" key="6">
    <source>
        <dbReference type="ARBA" id="ARBA00025785"/>
    </source>
</evidence>
<dbReference type="RefSeq" id="XP_031853209.1">
    <property type="nucleotide sequence ID" value="XM_031997318.1"/>
</dbReference>
<evidence type="ECO:0000259" key="10">
    <source>
        <dbReference type="Pfam" id="PF00155"/>
    </source>
</evidence>
<evidence type="ECO:0000313" key="11">
    <source>
        <dbReference type="EMBL" id="VVT50099.1"/>
    </source>
</evidence>
<dbReference type="FunFam" id="3.90.1150.10:FF:000010">
    <property type="entry name" value="Alanine aminotransferase 2"/>
    <property type="match status" value="1"/>
</dbReference>
<evidence type="ECO:0000256" key="7">
    <source>
        <dbReference type="ARBA" id="ARBA00077894"/>
    </source>
</evidence>
<name>A0A5E8BF08_9ASCO</name>
<dbReference type="Proteomes" id="UP000398389">
    <property type="component" value="Unassembled WGS sequence"/>
</dbReference>
<comment type="cofactor">
    <cofactor evidence="1">
        <name>pyridoxal 5'-phosphate</name>
        <dbReference type="ChEBI" id="CHEBI:597326"/>
    </cofactor>
</comment>
<feature type="domain" description="Aminotransferase class I/classII large" evidence="10">
    <location>
        <begin position="99"/>
        <end position="465"/>
    </location>
</feature>
<evidence type="ECO:0000256" key="3">
    <source>
        <dbReference type="ARBA" id="ARBA00022576"/>
    </source>
</evidence>
<dbReference type="GO" id="GO:0030170">
    <property type="term" value="F:pyridoxal phosphate binding"/>
    <property type="evidence" value="ECO:0007669"/>
    <property type="project" value="InterPro"/>
</dbReference>
<gene>
    <name evidence="11" type="ORF">SAPINGB_P002600</name>
</gene>
<dbReference type="GeneID" id="43581418"/>